<feature type="transmembrane region" description="Helical" evidence="6">
    <location>
        <begin position="288"/>
        <end position="307"/>
    </location>
</feature>
<dbReference type="KEGG" id="samy:DB32_003757"/>
<feature type="transmembrane region" description="Helical" evidence="6">
    <location>
        <begin position="313"/>
        <end position="337"/>
    </location>
</feature>
<feature type="transmembrane region" description="Helical" evidence="6">
    <location>
        <begin position="105"/>
        <end position="125"/>
    </location>
</feature>
<sequence>MSDETKRGKALAWTSSAYFGEGLPFSFLHQLVTEYLTAIGAPPSVVGYTSWFHLSVTAKPLWSPLIDLFGTRRGWMIALQLVLAVGMVLMGAMVAGGGGALETPWLFWGALAVLAAVHATHDIACDGLFMVALDRREQALYSGTRIAAYRIAMYVGSGALVVLAGRAGWTAAFTTAGALMALTAAINAWLVPRVEDRDGPEHVQPSASGFGAAYRTFLAQPEAVRVIVFVLTYRLCDVLTFAMAPVLLRDLGIGTEARGVLRSIGLTASIGGSLLAGGLLARGGLERWLVPFTYAMAIPFYLLVAWLRPSFEWIVVVYTLEQLAGALAGTALPVFLMRRCKRAFSASHYAFFSAITALTATVAGGLSGHVVEALTAAFAAGAADAASARADALVAFFALCFVAALPAVLLVHLVPTAPIEREA</sequence>
<feature type="transmembrane region" description="Helical" evidence="6">
    <location>
        <begin position="349"/>
        <end position="380"/>
    </location>
</feature>
<keyword evidence="2" id="KW-0813">Transport</keyword>
<dbReference type="Proteomes" id="UP000034883">
    <property type="component" value="Chromosome"/>
</dbReference>
<evidence type="ECO:0000256" key="3">
    <source>
        <dbReference type="ARBA" id="ARBA00022692"/>
    </source>
</evidence>
<reference evidence="7 8" key="1">
    <citation type="submission" date="2015-03" db="EMBL/GenBank/DDBJ databases">
        <title>Genome assembly of Sandaracinus amylolyticus DSM 53668.</title>
        <authorList>
            <person name="Sharma G."/>
            <person name="Subramanian S."/>
        </authorList>
    </citation>
    <scope>NUCLEOTIDE SEQUENCE [LARGE SCALE GENOMIC DNA]</scope>
    <source>
        <strain evidence="7 8">DSM 53668</strain>
    </source>
</reference>
<evidence type="ECO:0000313" key="7">
    <source>
        <dbReference type="EMBL" id="AKF06608.1"/>
    </source>
</evidence>
<evidence type="ECO:0000256" key="1">
    <source>
        <dbReference type="ARBA" id="ARBA00004141"/>
    </source>
</evidence>
<dbReference type="PANTHER" id="PTHR12778">
    <property type="entry name" value="SOLUTE CARRIER FAMILY 33 ACETYL-COA TRANSPORTER -RELATED"/>
    <property type="match status" value="1"/>
</dbReference>
<dbReference type="Pfam" id="PF07690">
    <property type="entry name" value="MFS_1"/>
    <property type="match status" value="1"/>
</dbReference>
<gene>
    <name evidence="7" type="ORF">DB32_003757</name>
</gene>
<dbReference type="InterPro" id="IPR004752">
    <property type="entry name" value="AmpG_permease/AT-1"/>
</dbReference>
<feature type="transmembrane region" description="Helical" evidence="6">
    <location>
        <begin position="392"/>
        <end position="414"/>
    </location>
</feature>
<dbReference type="InterPro" id="IPR011701">
    <property type="entry name" value="MFS"/>
</dbReference>
<comment type="subcellular location">
    <subcellularLocation>
        <location evidence="1">Membrane</location>
        <topology evidence="1">Multi-pass membrane protein</topology>
    </subcellularLocation>
</comment>
<dbReference type="RefSeq" id="WP_053233764.1">
    <property type="nucleotide sequence ID" value="NZ_CP011125.1"/>
</dbReference>
<feature type="transmembrane region" description="Helical" evidence="6">
    <location>
        <begin position="223"/>
        <end position="248"/>
    </location>
</feature>
<dbReference type="EMBL" id="CP011125">
    <property type="protein sequence ID" value="AKF06608.1"/>
    <property type="molecule type" value="Genomic_DNA"/>
</dbReference>
<dbReference type="GO" id="GO:0022857">
    <property type="term" value="F:transmembrane transporter activity"/>
    <property type="evidence" value="ECO:0007669"/>
    <property type="project" value="InterPro"/>
</dbReference>
<evidence type="ECO:0000256" key="2">
    <source>
        <dbReference type="ARBA" id="ARBA00022448"/>
    </source>
</evidence>
<feature type="transmembrane region" description="Helical" evidence="6">
    <location>
        <begin position="260"/>
        <end position="281"/>
    </location>
</feature>
<keyword evidence="8" id="KW-1185">Reference proteome</keyword>
<evidence type="ECO:0000256" key="5">
    <source>
        <dbReference type="ARBA" id="ARBA00023136"/>
    </source>
</evidence>
<feature type="transmembrane region" description="Helical" evidence="6">
    <location>
        <begin position="171"/>
        <end position="191"/>
    </location>
</feature>
<name>A0A0F6W3T3_9BACT</name>
<feature type="transmembrane region" description="Helical" evidence="6">
    <location>
        <begin position="146"/>
        <end position="165"/>
    </location>
</feature>
<dbReference type="Gene3D" id="1.20.1250.20">
    <property type="entry name" value="MFS general substrate transporter like domains"/>
    <property type="match status" value="1"/>
</dbReference>
<dbReference type="GO" id="GO:0016020">
    <property type="term" value="C:membrane"/>
    <property type="evidence" value="ECO:0007669"/>
    <property type="project" value="UniProtKB-SubCell"/>
</dbReference>
<evidence type="ECO:0000313" key="8">
    <source>
        <dbReference type="Proteomes" id="UP000034883"/>
    </source>
</evidence>
<keyword evidence="3 6" id="KW-0812">Transmembrane</keyword>
<dbReference type="SUPFAM" id="SSF103473">
    <property type="entry name" value="MFS general substrate transporter"/>
    <property type="match status" value="1"/>
</dbReference>
<keyword evidence="5 6" id="KW-0472">Membrane</keyword>
<dbReference type="STRING" id="927083.DB32_003757"/>
<accession>A0A0F6W3T3</accession>
<dbReference type="AlphaFoldDB" id="A0A0F6W3T3"/>
<protein>
    <submittedName>
        <fullName evidence="7">AmpG permease</fullName>
    </submittedName>
</protein>
<keyword evidence="4 6" id="KW-1133">Transmembrane helix</keyword>
<evidence type="ECO:0000256" key="4">
    <source>
        <dbReference type="ARBA" id="ARBA00022989"/>
    </source>
</evidence>
<organism evidence="7 8">
    <name type="scientific">Sandaracinus amylolyticus</name>
    <dbReference type="NCBI Taxonomy" id="927083"/>
    <lineage>
        <taxon>Bacteria</taxon>
        <taxon>Pseudomonadati</taxon>
        <taxon>Myxococcota</taxon>
        <taxon>Polyangia</taxon>
        <taxon>Polyangiales</taxon>
        <taxon>Sandaracinaceae</taxon>
        <taxon>Sandaracinus</taxon>
    </lineage>
</organism>
<evidence type="ECO:0000256" key="6">
    <source>
        <dbReference type="SAM" id="Phobius"/>
    </source>
</evidence>
<proteinExistence type="predicted"/>
<dbReference type="PANTHER" id="PTHR12778:SF10">
    <property type="entry name" value="MAJOR FACILITATOR SUPERFAMILY DOMAIN-CONTAINING PROTEIN 3"/>
    <property type="match status" value="1"/>
</dbReference>
<dbReference type="InterPro" id="IPR036259">
    <property type="entry name" value="MFS_trans_sf"/>
</dbReference>
<feature type="transmembrane region" description="Helical" evidence="6">
    <location>
        <begin position="75"/>
        <end position="99"/>
    </location>
</feature>